<accession>A0A0R2P9Y3</accession>
<evidence type="ECO:0000313" key="3">
    <source>
        <dbReference type="Proteomes" id="UP000053274"/>
    </source>
</evidence>
<evidence type="ECO:0000256" key="1">
    <source>
        <dbReference type="SAM" id="SignalP"/>
    </source>
</evidence>
<dbReference type="AlphaFoldDB" id="A0A0R2P9Y3"/>
<keyword evidence="1" id="KW-0732">Signal</keyword>
<evidence type="ECO:0000313" key="2">
    <source>
        <dbReference type="EMBL" id="KRO34788.1"/>
    </source>
</evidence>
<gene>
    <name evidence="2" type="ORF">ABR54_05390</name>
</gene>
<comment type="caution">
    <text evidence="2">The sequence shown here is derived from an EMBL/GenBank/DDBJ whole genome shotgun (WGS) entry which is preliminary data.</text>
</comment>
<feature type="signal peptide" evidence="1">
    <location>
        <begin position="1"/>
        <end position="21"/>
    </location>
</feature>
<name>A0A0R2P9Y3_9ACTN</name>
<organism evidence="2 3">
    <name type="scientific">Actinobacteria bacterium BACL15 MAG-120619-bin91</name>
    <dbReference type="NCBI Taxonomy" id="1655562"/>
    <lineage>
        <taxon>Bacteria</taxon>
        <taxon>Bacillati</taxon>
        <taxon>Actinomycetota</taxon>
        <taxon>Actinomycetes</taxon>
        <taxon>Actinomycetes incertae sedis</taxon>
        <taxon>ac1 cluster</taxon>
    </lineage>
</organism>
<dbReference type="EMBL" id="LIAM01000190">
    <property type="protein sequence ID" value="KRO34788.1"/>
    <property type="molecule type" value="Genomic_DNA"/>
</dbReference>
<sequence>MKKSRVVPVALIAVAITSAIAVQNTISSRITSQVYEVLPRASEVSASMPLFDLPGNVVGDSIKSVHIDIGEYKLKESTFRPSLAIDARDISKSKPNLIGTLDITATIPAATITQLADFNDAQIVGNTLQVSVGSGGLGTAILVPKYLDNQIYFELQAVSLFGNEIPAESLPEEIKEEIKSKSVRTLSAPQGMIVNSISLSSEGLALTMQGKNFRPTNLGTTF</sequence>
<proteinExistence type="predicted"/>
<reference evidence="2 3" key="1">
    <citation type="submission" date="2015-10" db="EMBL/GenBank/DDBJ databases">
        <title>Metagenome-Assembled Genomes uncover a global brackish microbiome.</title>
        <authorList>
            <person name="Hugerth L.W."/>
            <person name="Larsson J."/>
            <person name="Alneberg J."/>
            <person name="Lindh M.V."/>
            <person name="Legrand C."/>
            <person name="Pinhassi J."/>
            <person name="Andersson A.F."/>
        </authorList>
    </citation>
    <scope>NUCLEOTIDE SEQUENCE [LARGE SCALE GENOMIC DNA]</scope>
    <source>
        <strain evidence="2">BACL15 MAG-120619-bin91</strain>
    </source>
</reference>
<evidence type="ECO:0008006" key="4">
    <source>
        <dbReference type="Google" id="ProtNLM"/>
    </source>
</evidence>
<protein>
    <recommendedName>
        <fullName evidence="4">DUF2993 domain-containing protein</fullName>
    </recommendedName>
</protein>
<feature type="chain" id="PRO_5039190148" description="DUF2993 domain-containing protein" evidence="1">
    <location>
        <begin position="22"/>
        <end position="222"/>
    </location>
</feature>
<dbReference type="Proteomes" id="UP000053274">
    <property type="component" value="Unassembled WGS sequence"/>
</dbReference>